<proteinExistence type="predicted"/>
<evidence type="ECO:0000256" key="3">
    <source>
        <dbReference type="ARBA" id="ARBA00022741"/>
    </source>
</evidence>
<dbReference type="PANTHER" id="PTHR14456">
    <property type="entry name" value="INOSITOL POLYPHOSPHATE KINASE 1"/>
    <property type="match status" value="1"/>
</dbReference>
<dbReference type="InterPro" id="IPR009286">
    <property type="entry name" value="Ins_P5_2-kin"/>
</dbReference>
<dbReference type="GO" id="GO:0005634">
    <property type="term" value="C:nucleus"/>
    <property type="evidence" value="ECO:0007669"/>
    <property type="project" value="TreeGrafter"/>
</dbReference>
<evidence type="ECO:0000256" key="1">
    <source>
        <dbReference type="ARBA" id="ARBA00012023"/>
    </source>
</evidence>
<dbReference type="PANTHER" id="PTHR14456:SF2">
    <property type="entry name" value="INOSITOL-PENTAKISPHOSPHATE 2-KINASE"/>
    <property type="match status" value="1"/>
</dbReference>
<comment type="catalytic activity">
    <reaction evidence="6">
        <text>1D-myo-inositol 1,3,4,5,6-pentakisphosphate + ATP = 1D-myo-inositol hexakisphosphate + ADP + H(+)</text>
        <dbReference type="Rhea" id="RHEA:20313"/>
        <dbReference type="ChEBI" id="CHEBI:15378"/>
        <dbReference type="ChEBI" id="CHEBI:30616"/>
        <dbReference type="ChEBI" id="CHEBI:57733"/>
        <dbReference type="ChEBI" id="CHEBI:58130"/>
        <dbReference type="ChEBI" id="CHEBI:456216"/>
        <dbReference type="EC" id="2.7.1.158"/>
    </reaction>
</comment>
<dbReference type="Proteomes" id="UP001345219">
    <property type="component" value="Chromosome 24"/>
</dbReference>
<dbReference type="GO" id="GO:0032958">
    <property type="term" value="P:inositol phosphate biosynthetic process"/>
    <property type="evidence" value="ECO:0007669"/>
    <property type="project" value="TreeGrafter"/>
</dbReference>
<sequence length="455" mass="51289">MERVLDEKEAAHWVYRGEGAANIVVAYNGSFPELVGKVLRIQKIPEKGSNGIIGSSGFSADELLLWKDHKDLVLSPNREIAAQLYVAHVMSQLLGSKHVDAGIQVLVSKEFLGAVEKNINSKRPAWRIRAARIDRHCKYVLLISDHSCFPRVSGVVKDDPCISVEIKPKCGFLPTSKYIAQKNIIKKIITRFKMHQTLKFHEKEISEISEYDPLDLFSGSKDRMHKALRALYDTPQNNFRVFFDGSLILGGLGGAADSTTKLMGEKLEDVLKSIIQSDDGLRTRIFLELIIETIHKSGVLDRLLDVQKLDNCDVEGAIHAYYNIVSQPCIACKELGEDNLLHNRNPLHSLSLDESLKIVKDFLISATVKDCSLMMCFKPRGVVSNSSYNSVQLESTGQVFEYKAYFIDLDLKPLNKMEHYYKLDQKIVRCYNKIAMEECLAKRDDGSIEGYKSTN</sequence>
<evidence type="ECO:0000313" key="7">
    <source>
        <dbReference type="EMBL" id="KAK4771039.1"/>
    </source>
</evidence>
<gene>
    <name evidence="7" type="ORF">SAY87_031571</name>
</gene>
<dbReference type="EMBL" id="JAXIOK010000005">
    <property type="protein sequence ID" value="KAK4771039.1"/>
    <property type="molecule type" value="Genomic_DNA"/>
</dbReference>
<evidence type="ECO:0000256" key="6">
    <source>
        <dbReference type="RuleBase" id="RU364126"/>
    </source>
</evidence>
<protein>
    <recommendedName>
        <fullName evidence="1 6">Inositol-pentakisphosphate 2-kinase</fullName>
        <ecNumber evidence="1 6">2.7.1.158</ecNumber>
    </recommendedName>
</protein>
<reference evidence="7 8" key="1">
    <citation type="journal article" date="2023" name="Hortic Res">
        <title>Pangenome of water caltrop reveals structural variations and asymmetric subgenome divergence after allopolyploidization.</title>
        <authorList>
            <person name="Zhang X."/>
            <person name="Chen Y."/>
            <person name="Wang L."/>
            <person name="Yuan Y."/>
            <person name="Fang M."/>
            <person name="Shi L."/>
            <person name="Lu R."/>
            <person name="Comes H.P."/>
            <person name="Ma Y."/>
            <person name="Chen Y."/>
            <person name="Huang G."/>
            <person name="Zhou Y."/>
            <person name="Zheng Z."/>
            <person name="Qiu Y."/>
        </authorList>
    </citation>
    <scope>NUCLEOTIDE SEQUENCE [LARGE SCALE GENOMIC DNA]</scope>
    <source>
        <tissue evidence="7">Roots</tissue>
    </source>
</reference>
<keyword evidence="3 6" id="KW-0547">Nucleotide-binding</keyword>
<dbReference type="GO" id="GO:0005524">
    <property type="term" value="F:ATP binding"/>
    <property type="evidence" value="ECO:0007669"/>
    <property type="project" value="UniProtKB-KW"/>
</dbReference>
<dbReference type="Pfam" id="PF06090">
    <property type="entry name" value="Ins_P5_2-kin"/>
    <property type="match status" value="1"/>
</dbReference>
<keyword evidence="2 6" id="KW-0808">Transferase</keyword>
<evidence type="ECO:0000256" key="4">
    <source>
        <dbReference type="ARBA" id="ARBA00022777"/>
    </source>
</evidence>
<keyword evidence="5 6" id="KW-0067">ATP-binding</keyword>
<dbReference type="InterPro" id="IPR043001">
    <property type="entry name" value="IP5_2-K_N_lobe"/>
</dbReference>
<evidence type="ECO:0000256" key="5">
    <source>
        <dbReference type="ARBA" id="ARBA00022840"/>
    </source>
</evidence>
<dbReference type="EC" id="2.7.1.158" evidence="1 6"/>
<keyword evidence="4 6" id="KW-0418">Kinase</keyword>
<evidence type="ECO:0000256" key="2">
    <source>
        <dbReference type="ARBA" id="ARBA00022679"/>
    </source>
</evidence>
<dbReference type="Gene3D" id="3.30.200.110">
    <property type="entry name" value="Inositol-pentakisphosphate 2-kinase, N-lobe"/>
    <property type="match status" value="1"/>
</dbReference>
<name>A0AAN7KRB8_9MYRT</name>
<comment type="caution">
    <text evidence="7">The sequence shown here is derived from an EMBL/GenBank/DDBJ whole genome shotgun (WGS) entry which is preliminary data.</text>
</comment>
<dbReference type="AlphaFoldDB" id="A0AAN7KRB8"/>
<comment type="domain">
    <text evidence="6">The EXKPK motif is conserved in inositol-pentakisphosphate 2-kinases of both family 1 and 2.</text>
</comment>
<accession>A0AAN7KRB8</accession>
<dbReference type="GO" id="GO:0035299">
    <property type="term" value="F:inositol-1,3,4,5,6-pentakisphosphate 2-kinase activity"/>
    <property type="evidence" value="ECO:0007669"/>
    <property type="project" value="UniProtKB-EC"/>
</dbReference>
<comment type="function">
    <text evidence="6">Phosphorylates Ins(1,3,4,5,6)P5 at position 2 to form Ins(1,2,3,4,5,6)P6 (InsP6 or phytate).</text>
</comment>
<organism evidence="7 8">
    <name type="scientific">Trapa incisa</name>
    <dbReference type="NCBI Taxonomy" id="236973"/>
    <lineage>
        <taxon>Eukaryota</taxon>
        <taxon>Viridiplantae</taxon>
        <taxon>Streptophyta</taxon>
        <taxon>Embryophyta</taxon>
        <taxon>Tracheophyta</taxon>
        <taxon>Spermatophyta</taxon>
        <taxon>Magnoliopsida</taxon>
        <taxon>eudicotyledons</taxon>
        <taxon>Gunneridae</taxon>
        <taxon>Pentapetalae</taxon>
        <taxon>rosids</taxon>
        <taxon>malvids</taxon>
        <taxon>Myrtales</taxon>
        <taxon>Lythraceae</taxon>
        <taxon>Trapa</taxon>
    </lineage>
</organism>
<evidence type="ECO:0000313" key="8">
    <source>
        <dbReference type="Proteomes" id="UP001345219"/>
    </source>
</evidence>
<keyword evidence="8" id="KW-1185">Reference proteome</keyword>